<accession>A0A7W8YAV5</accession>
<dbReference type="InterPro" id="IPR050095">
    <property type="entry name" value="ECF_ABC_transporter_ATP-bd"/>
</dbReference>
<evidence type="ECO:0000256" key="2">
    <source>
        <dbReference type="ARBA" id="ARBA00022448"/>
    </source>
</evidence>
<evidence type="ECO:0000259" key="6">
    <source>
        <dbReference type="PROSITE" id="PS50893"/>
    </source>
</evidence>
<dbReference type="EMBL" id="JACHBL010000001">
    <property type="protein sequence ID" value="MBB5597835.1"/>
    <property type="molecule type" value="Genomic_DNA"/>
</dbReference>
<dbReference type="PANTHER" id="PTHR43553:SF24">
    <property type="entry name" value="ENERGY-COUPLING FACTOR TRANSPORTER ATP-BINDING PROTEIN ECFA1"/>
    <property type="match status" value="1"/>
</dbReference>
<dbReference type="Gene3D" id="3.40.50.300">
    <property type="entry name" value="P-loop containing nucleotide triphosphate hydrolases"/>
    <property type="match status" value="1"/>
</dbReference>
<evidence type="ECO:0000313" key="7">
    <source>
        <dbReference type="EMBL" id="MBB5597835.1"/>
    </source>
</evidence>
<dbReference type="GO" id="GO:0042626">
    <property type="term" value="F:ATPase-coupled transmembrane transporter activity"/>
    <property type="evidence" value="ECO:0007669"/>
    <property type="project" value="TreeGrafter"/>
</dbReference>
<dbReference type="InterPro" id="IPR017871">
    <property type="entry name" value="ABC_transporter-like_CS"/>
</dbReference>
<dbReference type="InterPro" id="IPR003439">
    <property type="entry name" value="ABC_transporter-like_ATP-bd"/>
</dbReference>
<proteinExistence type="inferred from homology"/>
<reference evidence="7 8" key="1">
    <citation type="submission" date="2020-08" db="EMBL/GenBank/DDBJ databases">
        <title>Sequencing the genomes of 1000 actinobacteria strains.</title>
        <authorList>
            <person name="Klenk H.-P."/>
        </authorList>
    </citation>
    <scope>NUCLEOTIDE SEQUENCE [LARGE SCALE GENOMIC DNA]</scope>
    <source>
        <strain evidence="7 8">DSM 23694</strain>
    </source>
</reference>
<dbReference type="EC" id="3.6.3.-" evidence="7"/>
<dbReference type="RefSeq" id="WP_183641026.1">
    <property type="nucleotide sequence ID" value="NZ_JACHBL010000001.1"/>
</dbReference>
<dbReference type="PANTHER" id="PTHR43553">
    <property type="entry name" value="HEAVY METAL TRANSPORTER"/>
    <property type="match status" value="1"/>
</dbReference>
<dbReference type="SMART" id="SM00382">
    <property type="entry name" value="AAA"/>
    <property type="match status" value="1"/>
</dbReference>
<keyword evidence="3" id="KW-0547">Nucleotide-binding</keyword>
<feature type="region of interest" description="Disordered" evidence="5">
    <location>
        <begin position="1"/>
        <end position="26"/>
    </location>
</feature>
<dbReference type="GO" id="GO:0005524">
    <property type="term" value="F:ATP binding"/>
    <property type="evidence" value="ECO:0007669"/>
    <property type="project" value="UniProtKB-KW"/>
</dbReference>
<dbReference type="PROSITE" id="PS00211">
    <property type="entry name" value="ABC_TRANSPORTER_1"/>
    <property type="match status" value="1"/>
</dbReference>
<dbReference type="AlphaFoldDB" id="A0A7W8YAV5"/>
<dbReference type="GO" id="GO:0016887">
    <property type="term" value="F:ATP hydrolysis activity"/>
    <property type="evidence" value="ECO:0007669"/>
    <property type="project" value="InterPro"/>
</dbReference>
<comment type="caution">
    <text evidence="7">The sequence shown here is derived from an EMBL/GenBank/DDBJ whole genome shotgun (WGS) entry which is preliminary data.</text>
</comment>
<keyword evidence="8" id="KW-1185">Reference proteome</keyword>
<dbReference type="InterPro" id="IPR027417">
    <property type="entry name" value="P-loop_NTPase"/>
</dbReference>
<comment type="similarity">
    <text evidence="1">Belongs to the ABC transporter superfamily.</text>
</comment>
<organism evidence="7 8">
    <name type="scientific">Neomicrococcus lactis</name>
    <dbReference type="NCBI Taxonomy" id="732241"/>
    <lineage>
        <taxon>Bacteria</taxon>
        <taxon>Bacillati</taxon>
        <taxon>Actinomycetota</taxon>
        <taxon>Actinomycetes</taxon>
        <taxon>Micrococcales</taxon>
        <taxon>Micrococcaceae</taxon>
        <taxon>Neomicrococcus</taxon>
    </lineage>
</organism>
<keyword evidence="4 7" id="KW-0067">ATP-binding</keyword>
<dbReference type="InterPro" id="IPR015856">
    <property type="entry name" value="ABC_transpr_CbiO/EcfA_su"/>
</dbReference>
<evidence type="ECO:0000256" key="1">
    <source>
        <dbReference type="ARBA" id="ARBA00005417"/>
    </source>
</evidence>
<dbReference type="InterPro" id="IPR003593">
    <property type="entry name" value="AAA+_ATPase"/>
</dbReference>
<keyword evidence="7" id="KW-0378">Hydrolase</keyword>
<dbReference type="CDD" id="cd03225">
    <property type="entry name" value="ABC_cobalt_CbiO_domain1"/>
    <property type="match status" value="1"/>
</dbReference>
<name>A0A7W8YAV5_9MICC</name>
<gene>
    <name evidence="7" type="ORF">BKA12_000915</name>
</gene>
<evidence type="ECO:0000256" key="3">
    <source>
        <dbReference type="ARBA" id="ARBA00022741"/>
    </source>
</evidence>
<protein>
    <submittedName>
        <fullName evidence="7">Biotin transport system ATP-binding protein</fullName>
        <ecNumber evidence="7">3.6.3.-</ecNumber>
    </submittedName>
</protein>
<sequence length="247" mass="26442">MSHFRFSGVSVTTPAAMDSPTSGDTSVRDQVILAPFDLELTEARVVVLGPNGSGKSTFLRLLNGLSAPSAGTVSVDGFDTVDAVRDVRQRVAFLFTDPMSQLVMPLVREDVELSLKATIKNSAARREAALAALDSVGVAHLAERSVYDLSGGERQLVALVSVLAAGQRVLVADEPNTLLDLRNTNRLRRIFRSLPQQIIFATHDLDFAQDADRALVFDGGKIVYDGAAPGGLAAYRDLCSAEDLDAR</sequence>
<dbReference type="Pfam" id="PF00005">
    <property type="entry name" value="ABC_tran"/>
    <property type="match status" value="1"/>
</dbReference>
<keyword evidence="2" id="KW-0813">Transport</keyword>
<dbReference type="SUPFAM" id="SSF52540">
    <property type="entry name" value="P-loop containing nucleoside triphosphate hydrolases"/>
    <property type="match status" value="1"/>
</dbReference>
<evidence type="ECO:0000313" key="8">
    <source>
        <dbReference type="Proteomes" id="UP000523863"/>
    </source>
</evidence>
<dbReference type="GO" id="GO:0043190">
    <property type="term" value="C:ATP-binding cassette (ABC) transporter complex"/>
    <property type="evidence" value="ECO:0007669"/>
    <property type="project" value="TreeGrafter"/>
</dbReference>
<feature type="domain" description="ABC transporter" evidence="6">
    <location>
        <begin position="4"/>
        <end position="244"/>
    </location>
</feature>
<feature type="compositionally biased region" description="Polar residues" evidence="5">
    <location>
        <begin position="9"/>
        <end position="25"/>
    </location>
</feature>
<dbReference type="Proteomes" id="UP000523863">
    <property type="component" value="Unassembled WGS sequence"/>
</dbReference>
<evidence type="ECO:0000256" key="4">
    <source>
        <dbReference type="ARBA" id="ARBA00022840"/>
    </source>
</evidence>
<evidence type="ECO:0000256" key="5">
    <source>
        <dbReference type="SAM" id="MobiDB-lite"/>
    </source>
</evidence>
<dbReference type="PROSITE" id="PS50893">
    <property type="entry name" value="ABC_TRANSPORTER_2"/>
    <property type="match status" value="1"/>
</dbReference>